<comment type="similarity">
    <text evidence="10 11">Belongs to the TonB-dependent receptor family.</text>
</comment>
<evidence type="ECO:0000259" key="14">
    <source>
        <dbReference type="Pfam" id="PF07715"/>
    </source>
</evidence>
<evidence type="ECO:0000256" key="7">
    <source>
        <dbReference type="ARBA" id="ARBA00023077"/>
    </source>
</evidence>
<dbReference type="PANTHER" id="PTHR30069:SF53">
    <property type="entry name" value="COLICIN I RECEPTOR-RELATED"/>
    <property type="match status" value="1"/>
</dbReference>
<dbReference type="InterPro" id="IPR000531">
    <property type="entry name" value="Beta-barrel_TonB"/>
</dbReference>
<feature type="domain" description="TonB-dependent receptor plug" evidence="14">
    <location>
        <begin position="79"/>
        <end position="186"/>
    </location>
</feature>
<keyword evidence="7 11" id="KW-0798">TonB box</keyword>
<evidence type="ECO:0000256" key="6">
    <source>
        <dbReference type="ARBA" id="ARBA00023065"/>
    </source>
</evidence>
<keyword evidence="5" id="KW-0732">Signal</keyword>
<organism evidence="15">
    <name type="scientific">Shewanella algae</name>
    <dbReference type="NCBI Taxonomy" id="38313"/>
    <lineage>
        <taxon>Bacteria</taxon>
        <taxon>Pseudomonadati</taxon>
        <taxon>Pseudomonadota</taxon>
        <taxon>Gammaproteobacteria</taxon>
        <taxon>Alteromonadales</taxon>
        <taxon>Shewanellaceae</taxon>
        <taxon>Shewanella</taxon>
    </lineage>
</organism>
<feature type="domain" description="TonB-dependent receptor-like beta-barrel" evidence="13">
    <location>
        <begin position="264"/>
        <end position="641"/>
    </location>
</feature>
<dbReference type="Gene3D" id="2.40.170.20">
    <property type="entry name" value="TonB-dependent receptor, beta-barrel domain"/>
    <property type="match status" value="1"/>
</dbReference>
<keyword evidence="3 10" id="KW-1134">Transmembrane beta strand</keyword>
<reference evidence="15" key="1">
    <citation type="submission" date="2018-09" db="EMBL/GenBank/DDBJ databases">
        <title>Genome sequencing and analysis.</title>
        <authorList>
            <person name="Huang Y.-T."/>
        </authorList>
    </citation>
    <scope>NUCLEOTIDE SEQUENCE</scope>
    <source>
        <strain evidence="15">HIDE</strain>
    </source>
</reference>
<evidence type="ECO:0000256" key="10">
    <source>
        <dbReference type="PROSITE-ProRule" id="PRU01360"/>
    </source>
</evidence>
<evidence type="ECO:0000259" key="13">
    <source>
        <dbReference type="Pfam" id="PF00593"/>
    </source>
</evidence>
<evidence type="ECO:0000256" key="11">
    <source>
        <dbReference type="RuleBase" id="RU003357"/>
    </source>
</evidence>
<evidence type="ECO:0000256" key="3">
    <source>
        <dbReference type="ARBA" id="ARBA00022452"/>
    </source>
</evidence>
<proteinExistence type="inferred from homology"/>
<feature type="region of interest" description="Disordered" evidence="12">
    <location>
        <begin position="8"/>
        <end position="34"/>
    </location>
</feature>
<name>A0A7T8IPG6_9GAMM</name>
<dbReference type="Pfam" id="PF00593">
    <property type="entry name" value="TonB_dep_Rec_b-barrel"/>
    <property type="match status" value="1"/>
</dbReference>
<dbReference type="EMBL" id="CP032664">
    <property type="protein sequence ID" value="QQO83301.1"/>
    <property type="molecule type" value="Genomic_DNA"/>
</dbReference>
<evidence type="ECO:0000256" key="12">
    <source>
        <dbReference type="SAM" id="MobiDB-lite"/>
    </source>
</evidence>
<keyword evidence="9 10" id="KW-0998">Cell outer membrane</keyword>
<keyword evidence="8 10" id="KW-0472">Membrane</keyword>
<sequence>MLLFRAMEPGALPGFTQKQQLTRRNRRRDNRGNRMKLDKCRKLLTLSLVAMAVSGYTKADEGEMEHMVVTASAKDQQLSTAPASISVIDAEAIKLMPVKDLGDVLRNSVGVNVVTNDSGRNSIYIRGMDEDYVLMLINGKRVSSSNGLWRGGNFDLTAIPIDAISRVEIVRGPMSALYGSDAVGGVINVITKAPDDDWQLVLDSEYSWMQDGEGGDRSRTNLFGSGKLTDNLGLMFTAEVAEQDAWLMPELTPNQDTIEERKTRKLYGSLTWQLADNQSLDLDYQYDNDKVPLTTFAANSKREQKIERNTFALTHRGEWSWGGTELLANLEKSDIYDYNSRYSLQPPLGRDIEEKNTTFRGSAFFNLWQQDWTVGAEYFETEVDDPVQYPLTGGDSVEQYSLFIQDQFDFLDDFTLTLGGRYEDNEKYGSHFSPRAYLVYRASDALVLKGGVGTAFRAPALFESSPTFSSVSCRGACTVVGNADLEPETSVNYELAALWSQPSYELSATLFHNKVEDLITVSAWDGSSPTRTYYNESKVTLQGVELTASVDITADLGLKANYSYLDTETGDGDELTGRPRQSANVQLDWYLTDDWQLYVAGNYFGSYLDSSAVRQDGYSRFDIGSSYRVNDHLKLRAGVTNFTDEQPAEEDTNSDMILQGRAFFVGVSLSL</sequence>
<dbReference type="AlphaFoldDB" id="A0A7T8IPG6"/>
<evidence type="ECO:0000256" key="8">
    <source>
        <dbReference type="ARBA" id="ARBA00023136"/>
    </source>
</evidence>
<dbReference type="InterPro" id="IPR012910">
    <property type="entry name" value="Plug_dom"/>
</dbReference>
<dbReference type="SUPFAM" id="SSF56935">
    <property type="entry name" value="Porins"/>
    <property type="match status" value="1"/>
</dbReference>
<protein>
    <submittedName>
        <fullName evidence="15">TonB-dependent receptor</fullName>
    </submittedName>
</protein>
<keyword evidence="4 10" id="KW-0812">Transmembrane</keyword>
<dbReference type="Pfam" id="PF07715">
    <property type="entry name" value="Plug"/>
    <property type="match status" value="1"/>
</dbReference>
<gene>
    <name evidence="15" type="ORF">D7032_08565</name>
</gene>
<dbReference type="GO" id="GO:0044718">
    <property type="term" value="P:siderophore transmembrane transport"/>
    <property type="evidence" value="ECO:0007669"/>
    <property type="project" value="TreeGrafter"/>
</dbReference>
<evidence type="ECO:0000256" key="9">
    <source>
        <dbReference type="ARBA" id="ARBA00023237"/>
    </source>
</evidence>
<dbReference type="PANTHER" id="PTHR30069">
    <property type="entry name" value="TONB-DEPENDENT OUTER MEMBRANE RECEPTOR"/>
    <property type="match status" value="1"/>
</dbReference>
<dbReference type="GO" id="GO:0009279">
    <property type="term" value="C:cell outer membrane"/>
    <property type="evidence" value="ECO:0007669"/>
    <property type="project" value="UniProtKB-SubCell"/>
</dbReference>
<dbReference type="CDD" id="cd01347">
    <property type="entry name" value="ligand_gated_channel"/>
    <property type="match status" value="1"/>
</dbReference>
<dbReference type="InterPro" id="IPR036942">
    <property type="entry name" value="Beta-barrel_TonB_sf"/>
</dbReference>
<dbReference type="PROSITE" id="PS52016">
    <property type="entry name" value="TONB_DEPENDENT_REC_3"/>
    <property type="match status" value="1"/>
</dbReference>
<comment type="subcellular location">
    <subcellularLocation>
        <location evidence="1 10">Cell outer membrane</location>
        <topology evidence="1 10">Multi-pass membrane protein</topology>
    </subcellularLocation>
</comment>
<evidence type="ECO:0000313" key="15">
    <source>
        <dbReference type="EMBL" id="QQO83301.1"/>
    </source>
</evidence>
<evidence type="ECO:0000256" key="2">
    <source>
        <dbReference type="ARBA" id="ARBA00022448"/>
    </source>
</evidence>
<dbReference type="Gene3D" id="2.170.130.10">
    <property type="entry name" value="TonB-dependent receptor, plug domain"/>
    <property type="match status" value="1"/>
</dbReference>
<keyword evidence="15" id="KW-0675">Receptor</keyword>
<evidence type="ECO:0000256" key="5">
    <source>
        <dbReference type="ARBA" id="ARBA00022729"/>
    </source>
</evidence>
<keyword evidence="6" id="KW-0406">Ion transport</keyword>
<dbReference type="InterPro" id="IPR037066">
    <property type="entry name" value="Plug_dom_sf"/>
</dbReference>
<dbReference type="GO" id="GO:0015344">
    <property type="term" value="F:siderophore uptake transmembrane transporter activity"/>
    <property type="evidence" value="ECO:0007669"/>
    <property type="project" value="TreeGrafter"/>
</dbReference>
<dbReference type="InterPro" id="IPR039426">
    <property type="entry name" value="TonB-dep_rcpt-like"/>
</dbReference>
<evidence type="ECO:0000256" key="1">
    <source>
        <dbReference type="ARBA" id="ARBA00004571"/>
    </source>
</evidence>
<keyword evidence="2 10" id="KW-0813">Transport</keyword>
<evidence type="ECO:0000256" key="4">
    <source>
        <dbReference type="ARBA" id="ARBA00022692"/>
    </source>
</evidence>
<accession>A0A7T8IPG6</accession>